<dbReference type="InterPro" id="IPR036388">
    <property type="entry name" value="WH-like_DNA-bd_sf"/>
</dbReference>
<evidence type="ECO:0000313" key="2">
    <source>
        <dbReference type="Proteomes" id="UP000199758"/>
    </source>
</evidence>
<evidence type="ECO:0000313" key="1">
    <source>
        <dbReference type="EMBL" id="SHG95402.1"/>
    </source>
</evidence>
<proteinExistence type="predicted"/>
<dbReference type="Gene3D" id="1.10.10.10">
    <property type="entry name" value="Winged helix-like DNA-binding domain superfamily/Winged helix DNA-binding domain"/>
    <property type="match status" value="1"/>
</dbReference>
<dbReference type="RefSeq" id="WP_072896977.1">
    <property type="nucleotide sequence ID" value="NZ_FQWZ01000004.1"/>
</dbReference>
<dbReference type="AlphaFoldDB" id="A0A1M5P0V3"/>
<accession>A0A1M5P0V3</accession>
<evidence type="ECO:0008006" key="3">
    <source>
        <dbReference type="Google" id="ProtNLM"/>
    </source>
</evidence>
<dbReference type="OrthoDB" id="6882193at2"/>
<name>A0A1M5P0V3_9GAMM</name>
<sequence>MRTQLIDDDACNDILHWLDAHSVTLSQGLPAALLHQRWAEAGREPAALGQALQTLLARDWVAVTPGSNPPHLRFTVEGFRRLIAAPTPDAAAATVPAAAALPASDADAVPTPSATDRAHTSELLLRNDILGIYGDLRLKAEARLIGMTLSRYWQEMGHRAGELRTGLDVLVRDGLLASRLIGIDRYWQLTREGEAWLRGGRSHRALLKLAPALGDVRPGPNAEDAQRLVARLAATLPTPLSYAALQSSWAYSTSFDDNLLLSGLDLMLRHDHATLAGPDEAPLLTLTDAGRAYAAEDVPRFAKLLATLNRVLN</sequence>
<dbReference type="Proteomes" id="UP000199758">
    <property type="component" value="Unassembled WGS sequence"/>
</dbReference>
<reference evidence="1 2" key="1">
    <citation type="submission" date="2016-11" db="EMBL/GenBank/DDBJ databases">
        <authorList>
            <person name="Jaros S."/>
            <person name="Januszkiewicz K."/>
            <person name="Wedrychowicz H."/>
        </authorList>
    </citation>
    <scope>NUCLEOTIDE SEQUENCE [LARGE SCALE GENOMIC DNA]</scope>
    <source>
        <strain evidence="1 2">CGMCC 1.7049</strain>
    </source>
</reference>
<gene>
    <name evidence="1" type="ORF">SAMN04488068_1964</name>
</gene>
<organism evidence="1 2">
    <name type="scientific">Hydrocarboniphaga daqingensis</name>
    <dbReference type="NCBI Taxonomy" id="490188"/>
    <lineage>
        <taxon>Bacteria</taxon>
        <taxon>Pseudomonadati</taxon>
        <taxon>Pseudomonadota</taxon>
        <taxon>Gammaproteobacteria</taxon>
        <taxon>Nevskiales</taxon>
        <taxon>Nevskiaceae</taxon>
        <taxon>Hydrocarboniphaga</taxon>
    </lineage>
</organism>
<keyword evidence="2" id="KW-1185">Reference proteome</keyword>
<protein>
    <recommendedName>
        <fullName evidence="3">Winged helix DNA-binding domain-containing protein</fullName>
    </recommendedName>
</protein>
<dbReference type="STRING" id="490188.SAMN04488068_1964"/>
<dbReference type="EMBL" id="FQWZ01000004">
    <property type="protein sequence ID" value="SHG95402.1"/>
    <property type="molecule type" value="Genomic_DNA"/>
</dbReference>